<feature type="region of interest" description="Disordered" evidence="5">
    <location>
        <begin position="216"/>
        <end position="236"/>
    </location>
</feature>
<feature type="compositionally biased region" description="Basic and acidic residues" evidence="5">
    <location>
        <begin position="505"/>
        <end position="518"/>
    </location>
</feature>
<evidence type="ECO:0000256" key="4">
    <source>
        <dbReference type="SAM" id="Coils"/>
    </source>
</evidence>
<keyword evidence="8" id="KW-1185">Reference proteome</keyword>
<evidence type="ECO:0000313" key="8">
    <source>
        <dbReference type="Proteomes" id="UP000007303"/>
    </source>
</evidence>
<protein>
    <submittedName>
        <fullName evidence="7">Tight junction associated protein 1 (peripheral)</fullName>
    </submittedName>
</protein>
<dbReference type="AlphaFoldDB" id="H3D781"/>
<feature type="region of interest" description="Disordered" evidence="5">
    <location>
        <begin position="1"/>
        <end position="44"/>
    </location>
</feature>
<feature type="region of interest" description="Disordered" evidence="5">
    <location>
        <begin position="445"/>
        <end position="518"/>
    </location>
</feature>
<reference evidence="8" key="1">
    <citation type="journal article" date="2004" name="Nature">
        <title>Genome duplication in the teleost fish Tetraodon nigroviridis reveals the early vertebrate proto-karyotype.</title>
        <authorList>
            <person name="Jaillon O."/>
            <person name="Aury J.-M."/>
            <person name="Brunet F."/>
            <person name="Petit J.-L."/>
            <person name="Stange-Thomann N."/>
            <person name="Mauceli E."/>
            <person name="Bouneau L."/>
            <person name="Fischer C."/>
            <person name="Ozouf-Costaz C."/>
            <person name="Bernot A."/>
            <person name="Nicaud S."/>
            <person name="Jaffe D."/>
            <person name="Fisher S."/>
            <person name="Lutfalla G."/>
            <person name="Dossat C."/>
            <person name="Segurens B."/>
            <person name="Dasilva C."/>
            <person name="Salanoubat M."/>
            <person name="Levy M."/>
            <person name="Boudet N."/>
            <person name="Castellano S."/>
            <person name="Anthouard V."/>
            <person name="Jubin C."/>
            <person name="Castelli V."/>
            <person name="Katinka M."/>
            <person name="Vacherie B."/>
            <person name="Biemont C."/>
            <person name="Skalli Z."/>
            <person name="Cattolico L."/>
            <person name="Poulain J."/>
            <person name="De Berardinis V."/>
            <person name="Cruaud C."/>
            <person name="Duprat S."/>
            <person name="Brottier P."/>
            <person name="Coutanceau J.-P."/>
            <person name="Gouzy J."/>
            <person name="Parra G."/>
            <person name="Lardier G."/>
            <person name="Chapple C."/>
            <person name="McKernan K.J."/>
            <person name="McEwan P."/>
            <person name="Bosak S."/>
            <person name="Kellis M."/>
            <person name="Volff J.-N."/>
            <person name="Guigo R."/>
            <person name="Zody M.C."/>
            <person name="Mesirov J."/>
            <person name="Lindblad-Toh K."/>
            <person name="Birren B."/>
            <person name="Nusbaum C."/>
            <person name="Kahn D."/>
            <person name="Robinson-Rechavi M."/>
            <person name="Laudet V."/>
            <person name="Schachter V."/>
            <person name="Quetier F."/>
            <person name="Saurin W."/>
            <person name="Scarpelli C."/>
            <person name="Wincker P."/>
            <person name="Lander E.S."/>
            <person name="Weissenbach J."/>
            <person name="Roest Crollius H."/>
        </authorList>
    </citation>
    <scope>NUCLEOTIDE SEQUENCE [LARGE SCALE GENOMIC DNA]</scope>
</reference>
<organism evidence="7 8">
    <name type="scientific">Tetraodon nigroviridis</name>
    <name type="common">Spotted green pufferfish</name>
    <name type="synonym">Chelonodon nigroviridis</name>
    <dbReference type="NCBI Taxonomy" id="99883"/>
    <lineage>
        <taxon>Eukaryota</taxon>
        <taxon>Metazoa</taxon>
        <taxon>Chordata</taxon>
        <taxon>Craniata</taxon>
        <taxon>Vertebrata</taxon>
        <taxon>Euteleostomi</taxon>
        <taxon>Actinopterygii</taxon>
        <taxon>Neopterygii</taxon>
        <taxon>Teleostei</taxon>
        <taxon>Neoteleostei</taxon>
        <taxon>Acanthomorphata</taxon>
        <taxon>Eupercaria</taxon>
        <taxon>Tetraodontiformes</taxon>
        <taxon>Tetradontoidea</taxon>
        <taxon>Tetraodontidae</taxon>
        <taxon>Tetraodon</taxon>
    </lineage>
</organism>
<dbReference type="PANTHER" id="PTHR28664">
    <property type="entry name" value="TIGHT JUNCTION-ASSOCIATED PROTEIN 1"/>
    <property type="match status" value="1"/>
</dbReference>
<sequence>MTSAAPARKPYRKAPPQHRETRHAPPVALPAPAPQHDPSQEAFSDSDKIRILQQQNEDLQRRLSLSNHRMEAMEAEFDGSRHYMEAELSRTRDDLDKMRDKFRRLQNSYTASQRANQDLEEKLHALAAVSQTWVHAVLRKVERDKKTMEQEIVDLTDKLLDAKNTINRLEELNERYRQDCNLAVQLLKCNKSHFRNHKFADLPYELQDMLNKHMKSSLPERGSAPGAQDPDTLSLTPADVVPTSVIARVLEKPEPLVLNSAQSSSCGRPVAEDVFVHVDMTCSVGAEGGRESHLDGERLQNGSLCSHSSLEEDVGGASAFEKLNPYPPPPPPNPLYPGRKVIEFSSDDKVKIPKNSPLPNCTYATRQAISLSLVQNDDERHVPGSPAPSFHQRTPPSHQSSPFSSPPQAPSVLASSGSSEEDLLANWQRMFVEKMAPSCERSVVHRTSFSSQTAQELQRRRLAPGGGATAAADRHRAAYSDGEEGSSVRSWTPSRGSSLDTDTDAEPRPGRRGHEEAGERLLMSLEDEGDRAVPVATSPEEMRGILPHELPVIPPRLLDFDAAVALQRPQRSPKRMGVHHLHRKDSLTRAQEQGTLLD</sequence>
<dbReference type="Ensembl" id="ENSTNIT00000016585.1">
    <property type="protein sequence ID" value="ENSTNIP00000016372.1"/>
    <property type="gene ID" value="ENSTNIG00000013381.1"/>
</dbReference>
<feature type="compositionally biased region" description="Polar residues" evidence="5">
    <location>
        <begin position="445"/>
        <end position="456"/>
    </location>
</feature>
<dbReference type="InterPro" id="IPR043441">
    <property type="entry name" value="Tjap1/BEGAIN"/>
</dbReference>
<reference evidence="7" key="2">
    <citation type="submission" date="2025-08" db="UniProtKB">
        <authorList>
            <consortium name="Ensembl"/>
        </authorList>
    </citation>
    <scope>IDENTIFICATION</scope>
</reference>
<accession>H3D781</accession>
<dbReference type="GO" id="GO:0005802">
    <property type="term" value="C:trans-Golgi network"/>
    <property type="evidence" value="ECO:0007669"/>
    <property type="project" value="TreeGrafter"/>
</dbReference>
<keyword evidence="2" id="KW-0597">Phosphoprotein</keyword>
<dbReference type="InParanoid" id="H3D781"/>
<evidence type="ECO:0000256" key="3">
    <source>
        <dbReference type="ARBA" id="ARBA00023136"/>
    </source>
</evidence>
<dbReference type="HOGENOM" id="CLU_032139_0_0_1"/>
<feature type="domain" description="Tight junction-associated protein 1" evidence="6">
    <location>
        <begin position="287"/>
        <end position="597"/>
    </location>
</feature>
<feature type="region of interest" description="Disordered" evidence="5">
    <location>
        <begin position="570"/>
        <end position="598"/>
    </location>
</feature>
<proteinExistence type="predicted"/>
<dbReference type="Proteomes" id="UP000007303">
    <property type="component" value="Unassembled WGS sequence"/>
</dbReference>
<feature type="region of interest" description="Disordered" evidence="5">
    <location>
        <begin position="378"/>
        <end position="417"/>
    </location>
</feature>
<dbReference type="PANTHER" id="PTHR28664:SF3">
    <property type="entry name" value="TIGHT JUNCTION-ASSOCIATED PROTEIN 1"/>
    <property type="match status" value="1"/>
</dbReference>
<comment type="subcellular location">
    <subcellularLocation>
        <location evidence="1">Membrane</location>
        <topology evidence="1">Peripheral membrane protein</topology>
    </subcellularLocation>
</comment>
<feature type="compositionally biased region" description="Basic residues" evidence="5">
    <location>
        <begin position="571"/>
        <end position="583"/>
    </location>
</feature>
<feature type="compositionally biased region" description="Pro residues" evidence="5">
    <location>
        <begin position="325"/>
        <end position="335"/>
    </location>
</feature>
<reference evidence="7" key="3">
    <citation type="submission" date="2025-09" db="UniProtKB">
        <authorList>
            <consortium name="Ensembl"/>
        </authorList>
    </citation>
    <scope>IDENTIFICATION</scope>
</reference>
<feature type="region of interest" description="Disordered" evidence="5">
    <location>
        <begin position="319"/>
        <end position="339"/>
    </location>
</feature>
<dbReference type="GO" id="GO:0016020">
    <property type="term" value="C:membrane"/>
    <property type="evidence" value="ECO:0007669"/>
    <property type="project" value="UniProtKB-SubCell"/>
</dbReference>
<dbReference type="OMA" id="VHVDMTC"/>
<feature type="compositionally biased region" description="Polar residues" evidence="5">
    <location>
        <begin position="487"/>
        <end position="500"/>
    </location>
</feature>
<dbReference type="Pfam" id="PF15453">
    <property type="entry name" value="Pilt"/>
    <property type="match status" value="1"/>
</dbReference>
<evidence type="ECO:0000256" key="1">
    <source>
        <dbReference type="ARBA" id="ARBA00004170"/>
    </source>
</evidence>
<keyword evidence="3" id="KW-0472">Membrane</keyword>
<dbReference type="InterPro" id="IPR043470">
    <property type="entry name" value="Tjap1_dom"/>
</dbReference>
<evidence type="ECO:0000256" key="2">
    <source>
        <dbReference type="ARBA" id="ARBA00022553"/>
    </source>
</evidence>
<name>H3D781_TETNG</name>
<dbReference type="GO" id="GO:0007030">
    <property type="term" value="P:Golgi organization"/>
    <property type="evidence" value="ECO:0007669"/>
    <property type="project" value="TreeGrafter"/>
</dbReference>
<feature type="compositionally biased region" description="Polar residues" evidence="5">
    <location>
        <begin position="588"/>
        <end position="598"/>
    </location>
</feature>
<dbReference type="GeneTree" id="ENSGT00940000164045"/>
<evidence type="ECO:0000256" key="5">
    <source>
        <dbReference type="SAM" id="MobiDB-lite"/>
    </source>
</evidence>
<evidence type="ECO:0000259" key="6">
    <source>
        <dbReference type="Pfam" id="PF15453"/>
    </source>
</evidence>
<feature type="coiled-coil region" evidence="4">
    <location>
        <begin position="49"/>
        <end position="186"/>
    </location>
</feature>
<evidence type="ECO:0000313" key="7">
    <source>
        <dbReference type="Ensembl" id="ENSTNIP00000016372.1"/>
    </source>
</evidence>
<keyword evidence="4" id="KW-0175">Coiled coil</keyword>